<gene>
    <name evidence="2" type="ORF">SCLCIDRAFT_29396</name>
</gene>
<reference evidence="3" key="2">
    <citation type="submission" date="2015-01" db="EMBL/GenBank/DDBJ databases">
        <title>Evolutionary Origins and Diversification of the Mycorrhizal Mutualists.</title>
        <authorList>
            <consortium name="DOE Joint Genome Institute"/>
            <consortium name="Mycorrhizal Genomics Consortium"/>
            <person name="Kohler A."/>
            <person name="Kuo A."/>
            <person name="Nagy L.G."/>
            <person name="Floudas D."/>
            <person name="Copeland A."/>
            <person name="Barry K.W."/>
            <person name="Cichocki N."/>
            <person name="Veneault-Fourrey C."/>
            <person name="LaButti K."/>
            <person name="Lindquist E.A."/>
            <person name="Lipzen A."/>
            <person name="Lundell T."/>
            <person name="Morin E."/>
            <person name="Murat C."/>
            <person name="Riley R."/>
            <person name="Ohm R."/>
            <person name="Sun H."/>
            <person name="Tunlid A."/>
            <person name="Henrissat B."/>
            <person name="Grigoriev I.V."/>
            <person name="Hibbett D.S."/>
            <person name="Martin F."/>
        </authorList>
    </citation>
    <scope>NUCLEOTIDE SEQUENCE [LARGE SCALE GENOMIC DNA]</scope>
    <source>
        <strain evidence="3">Foug A</strain>
    </source>
</reference>
<dbReference type="AlphaFoldDB" id="A0A0C3DKS0"/>
<dbReference type="EMBL" id="KN822112">
    <property type="protein sequence ID" value="KIM56651.1"/>
    <property type="molecule type" value="Genomic_DNA"/>
</dbReference>
<feature type="region of interest" description="Disordered" evidence="1">
    <location>
        <begin position="330"/>
        <end position="358"/>
    </location>
</feature>
<dbReference type="STRING" id="1036808.A0A0C3DKS0"/>
<dbReference type="Proteomes" id="UP000053989">
    <property type="component" value="Unassembled WGS sequence"/>
</dbReference>
<evidence type="ECO:0000256" key="1">
    <source>
        <dbReference type="SAM" id="MobiDB-lite"/>
    </source>
</evidence>
<evidence type="ECO:0008006" key="4">
    <source>
        <dbReference type="Google" id="ProtNLM"/>
    </source>
</evidence>
<feature type="region of interest" description="Disordered" evidence="1">
    <location>
        <begin position="1"/>
        <end position="79"/>
    </location>
</feature>
<dbReference type="HOGENOM" id="CLU_066285_0_0_1"/>
<sequence>MSAPSKSNTPTPVTTTQSKDWMKAVTPELNARTDDKTEERQCQEQEERERKEREEAEHKVKEEAEKKVAEEQQVRDEAARAQMAAKRAWAESKAEQAWIEVEKKRVAEEEAAKKRAAEFGCGPIKIQKFHNWLQSKHYRPSGSGDAEVGGTGACCMHCVKAKAKCKRSSRKHQHACDRCVGLKEKCEWLEAGSTRVGKGKGKELQKPVVALPCGGKKCKRLKKVATKDDNNNNEIEEVAGPSKGKGKERVRSRSGSGSRNNEQIVQGLDQLVLAVEKLTKGVITEQILHKYKLFLTLESEGEEWESKEEVNQVEVEAEVKELGCEMVEARDPGLSKKKGSVSQKEPVIDNSGEGFDGE</sequence>
<feature type="compositionally biased region" description="Basic and acidic residues" evidence="1">
    <location>
        <begin position="31"/>
        <end position="79"/>
    </location>
</feature>
<name>A0A0C3DKS0_9AGAM</name>
<proteinExistence type="predicted"/>
<organism evidence="2 3">
    <name type="scientific">Scleroderma citrinum Foug A</name>
    <dbReference type="NCBI Taxonomy" id="1036808"/>
    <lineage>
        <taxon>Eukaryota</taxon>
        <taxon>Fungi</taxon>
        <taxon>Dikarya</taxon>
        <taxon>Basidiomycota</taxon>
        <taxon>Agaricomycotina</taxon>
        <taxon>Agaricomycetes</taxon>
        <taxon>Agaricomycetidae</taxon>
        <taxon>Boletales</taxon>
        <taxon>Sclerodermatineae</taxon>
        <taxon>Sclerodermataceae</taxon>
        <taxon>Scleroderma</taxon>
    </lineage>
</organism>
<protein>
    <recommendedName>
        <fullName evidence="4">Zn(2)-C6 fungal-type domain-containing protein</fullName>
    </recommendedName>
</protein>
<feature type="region of interest" description="Disordered" evidence="1">
    <location>
        <begin position="229"/>
        <end position="261"/>
    </location>
</feature>
<evidence type="ECO:0000313" key="3">
    <source>
        <dbReference type="Proteomes" id="UP000053989"/>
    </source>
</evidence>
<accession>A0A0C3DKS0</accession>
<keyword evidence="3" id="KW-1185">Reference proteome</keyword>
<feature type="compositionally biased region" description="Polar residues" evidence="1">
    <location>
        <begin position="1"/>
        <end position="19"/>
    </location>
</feature>
<dbReference type="InParanoid" id="A0A0C3DKS0"/>
<reference evidence="2 3" key="1">
    <citation type="submission" date="2014-04" db="EMBL/GenBank/DDBJ databases">
        <authorList>
            <consortium name="DOE Joint Genome Institute"/>
            <person name="Kuo A."/>
            <person name="Kohler A."/>
            <person name="Nagy L.G."/>
            <person name="Floudas D."/>
            <person name="Copeland A."/>
            <person name="Barry K.W."/>
            <person name="Cichocki N."/>
            <person name="Veneault-Fourrey C."/>
            <person name="LaButti K."/>
            <person name="Lindquist E.A."/>
            <person name="Lipzen A."/>
            <person name="Lundell T."/>
            <person name="Morin E."/>
            <person name="Murat C."/>
            <person name="Sun H."/>
            <person name="Tunlid A."/>
            <person name="Henrissat B."/>
            <person name="Grigoriev I.V."/>
            <person name="Hibbett D.S."/>
            <person name="Martin F."/>
            <person name="Nordberg H.P."/>
            <person name="Cantor M.N."/>
            <person name="Hua S.X."/>
        </authorList>
    </citation>
    <scope>NUCLEOTIDE SEQUENCE [LARGE SCALE GENOMIC DNA]</scope>
    <source>
        <strain evidence="2 3">Foug A</strain>
    </source>
</reference>
<evidence type="ECO:0000313" key="2">
    <source>
        <dbReference type="EMBL" id="KIM56651.1"/>
    </source>
</evidence>